<feature type="domain" description="G-protein coupled receptors family 2 profile 2" evidence="7">
    <location>
        <begin position="46"/>
        <end position="295"/>
    </location>
</feature>
<reference evidence="8 9" key="1">
    <citation type="submission" date="2015-12" db="EMBL/GenBank/DDBJ databases">
        <title>The genome of Folsomia candida.</title>
        <authorList>
            <person name="Faddeeva A."/>
            <person name="Derks M.F."/>
            <person name="Anvar Y."/>
            <person name="Smit S."/>
            <person name="Van Straalen N."/>
            <person name="Roelofs D."/>
        </authorList>
    </citation>
    <scope>NUCLEOTIDE SEQUENCE [LARGE SCALE GENOMIC DNA]</scope>
    <source>
        <strain evidence="8 9">VU population</strain>
        <tissue evidence="8">Whole body</tissue>
    </source>
</reference>
<dbReference type="GO" id="GO:0007188">
    <property type="term" value="P:adenylate cyclase-modulating G protein-coupled receptor signaling pathway"/>
    <property type="evidence" value="ECO:0007669"/>
    <property type="project" value="TreeGrafter"/>
</dbReference>
<feature type="compositionally biased region" description="Polar residues" evidence="5">
    <location>
        <begin position="376"/>
        <end position="385"/>
    </location>
</feature>
<keyword evidence="2 6" id="KW-0812">Transmembrane</keyword>
<dbReference type="GO" id="GO:0017046">
    <property type="term" value="F:peptide hormone binding"/>
    <property type="evidence" value="ECO:0007669"/>
    <property type="project" value="TreeGrafter"/>
</dbReference>
<name>A0A226E178_FOLCA</name>
<dbReference type="GO" id="GO:0005886">
    <property type="term" value="C:plasma membrane"/>
    <property type="evidence" value="ECO:0007669"/>
    <property type="project" value="TreeGrafter"/>
</dbReference>
<feature type="region of interest" description="Disordered" evidence="5">
    <location>
        <begin position="359"/>
        <end position="394"/>
    </location>
</feature>
<sequence>MISTISHFHLLFAPLPHPTGRFLVKTLSSSRYAAEYEEERDLVVQVRYILFIGSILSFVCLVSSLFIFYYFKCLRCDRVTVHVHLMVALTLRCILLVVITEPFIFHREKHYRNVDFVCKTVLSINLYATVTSIHWMFLQGVYLHGKLTTNVFDKGTPFKIYYAVGWGLPLVLICSWASAMEMFHPVECWKDYSDQPYIWVLLGPMICALVANLLFLINIMRILLTKIQLSTSSGDAAQFRRAVKATILLFPLLGINNLLFLYNPGGGMKRTFVILNTVFQSTQGIFVSVLYCFLSSDVRDAIRRQYRRFAARRSANSVRRNARSNRSSKYGNGETFCIGPTTGEQRALFITPTHFRSKFRAAESSRSQPSKSPSPETINNILPSETPSPPRPTA</sequence>
<dbReference type="Gene3D" id="1.20.1070.10">
    <property type="entry name" value="Rhodopsin 7-helix transmembrane proteins"/>
    <property type="match status" value="1"/>
</dbReference>
<dbReference type="PROSITE" id="PS50261">
    <property type="entry name" value="G_PROTEIN_RECEP_F2_4"/>
    <property type="match status" value="1"/>
</dbReference>
<evidence type="ECO:0000256" key="4">
    <source>
        <dbReference type="ARBA" id="ARBA00023136"/>
    </source>
</evidence>
<dbReference type="PANTHER" id="PTHR45620:SF15">
    <property type="entry name" value="DIURETIC HORMONE 44 RECEPTOR 1-RELATED"/>
    <property type="match status" value="1"/>
</dbReference>
<dbReference type="PANTHER" id="PTHR45620">
    <property type="entry name" value="PDF RECEPTOR-LIKE PROTEIN-RELATED"/>
    <property type="match status" value="1"/>
</dbReference>
<feature type="transmembrane region" description="Helical" evidence="6">
    <location>
        <begin position="124"/>
        <end position="144"/>
    </location>
</feature>
<dbReference type="STRING" id="158441.A0A226E178"/>
<dbReference type="InterPro" id="IPR000832">
    <property type="entry name" value="GPCR_2_secretin-like"/>
</dbReference>
<dbReference type="GO" id="GO:0008528">
    <property type="term" value="F:G protein-coupled peptide receptor activity"/>
    <property type="evidence" value="ECO:0007669"/>
    <property type="project" value="TreeGrafter"/>
</dbReference>
<feature type="transmembrane region" description="Helical" evidence="6">
    <location>
        <begin position="160"/>
        <end position="178"/>
    </location>
</feature>
<gene>
    <name evidence="8" type="ORF">Fcan01_13506</name>
</gene>
<accession>A0A226E178</accession>
<feature type="region of interest" description="Disordered" evidence="5">
    <location>
        <begin position="317"/>
        <end position="336"/>
    </location>
</feature>
<evidence type="ECO:0000259" key="7">
    <source>
        <dbReference type="PROSITE" id="PS50261"/>
    </source>
</evidence>
<comment type="subcellular location">
    <subcellularLocation>
        <location evidence="1">Membrane</location>
        <topology evidence="1">Multi-pass membrane protein</topology>
    </subcellularLocation>
</comment>
<keyword evidence="4 6" id="KW-0472">Membrane</keyword>
<evidence type="ECO:0000313" key="9">
    <source>
        <dbReference type="Proteomes" id="UP000198287"/>
    </source>
</evidence>
<evidence type="ECO:0000256" key="6">
    <source>
        <dbReference type="SAM" id="Phobius"/>
    </source>
</evidence>
<dbReference type="SUPFAM" id="SSF81321">
    <property type="entry name" value="Family A G protein-coupled receptor-like"/>
    <property type="match status" value="1"/>
</dbReference>
<feature type="transmembrane region" description="Helical" evidence="6">
    <location>
        <begin position="245"/>
        <end position="262"/>
    </location>
</feature>
<dbReference type="InterPro" id="IPR017981">
    <property type="entry name" value="GPCR_2-like_7TM"/>
</dbReference>
<dbReference type="Proteomes" id="UP000198287">
    <property type="component" value="Unassembled WGS sequence"/>
</dbReference>
<dbReference type="PRINTS" id="PR00249">
    <property type="entry name" value="GPCRSECRETIN"/>
</dbReference>
<feature type="transmembrane region" description="Helical" evidence="6">
    <location>
        <begin position="274"/>
        <end position="294"/>
    </location>
</feature>
<dbReference type="AlphaFoldDB" id="A0A226E178"/>
<dbReference type="Pfam" id="PF00002">
    <property type="entry name" value="7tm_2"/>
    <property type="match status" value="1"/>
</dbReference>
<dbReference type="InterPro" id="IPR050332">
    <property type="entry name" value="GPCR_2"/>
</dbReference>
<feature type="transmembrane region" description="Helical" evidence="6">
    <location>
        <begin position="198"/>
        <end position="224"/>
    </location>
</feature>
<dbReference type="EMBL" id="LNIX01000007">
    <property type="protein sequence ID" value="OXA51482.1"/>
    <property type="molecule type" value="Genomic_DNA"/>
</dbReference>
<feature type="compositionally biased region" description="Low complexity" evidence="5">
    <location>
        <begin position="364"/>
        <end position="375"/>
    </location>
</feature>
<keyword evidence="9" id="KW-1185">Reference proteome</keyword>
<feature type="transmembrane region" description="Helical" evidence="6">
    <location>
        <begin position="48"/>
        <end position="71"/>
    </location>
</feature>
<feature type="transmembrane region" description="Helical" evidence="6">
    <location>
        <begin position="83"/>
        <end position="104"/>
    </location>
</feature>
<keyword evidence="8" id="KW-0675">Receptor</keyword>
<evidence type="ECO:0000256" key="1">
    <source>
        <dbReference type="ARBA" id="ARBA00004141"/>
    </source>
</evidence>
<keyword evidence="3 6" id="KW-1133">Transmembrane helix</keyword>
<dbReference type="GO" id="GO:0007166">
    <property type="term" value="P:cell surface receptor signaling pathway"/>
    <property type="evidence" value="ECO:0007669"/>
    <property type="project" value="InterPro"/>
</dbReference>
<dbReference type="OrthoDB" id="5967113at2759"/>
<evidence type="ECO:0000313" key="8">
    <source>
        <dbReference type="EMBL" id="OXA51482.1"/>
    </source>
</evidence>
<dbReference type="OMA" id="EAHRECG"/>
<proteinExistence type="predicted"/>
<evidence type="ECO:0000256" key="5">
    <source>
        <dbReference type="SAM" id="MobiDB-lite"/>
    </source>
</evidence>
<evidence type="ECO:0000256" key="2">
    <source>
        <dbReference type="ARBA" id="ARBA00022692"/>
    </source>
</evidence>
<protein>
    <submittedName>
        <fullName evidence="8">Corticotropin-releasing factor receptor 1</fullName>
    </submittedName>
</protein>
<evidence type="ECO:0000256" key="3">
    <source>
        <dbReference type="ARBA" id="ARBA00022989"/>
    </source>
</evidence>
<feature type="compositionally biased region" description="Low complexity" evidence="5">
    <location>
        <begin position="317"/>
        <end position="328"/>
    </location>
</feature>
<comment type="caution">
    <text evidence="8">The sequence shown here is derived from an EMBL/GenBank/DDBJ whole genome shotgun (WGS) entry which is preliminary data.</text>
</comment>
<organism evidence="8 9">
    <name type="scientific">Folsomia candida</name>
    <name type="common">Springtail</name>
    <dbReference type="NCBI Taxonomy" id="158441"/>
    <lineage>
        <taxon>Eukaryota</taxon>
        <taxon>Metazoa</taxon>
        <taxon>Ecdysozoa</taxon>
        <taxon>Arthropoda</taxon>
        <taxon>Hexapoda</taxon>
        <taxon>Collembola</taxon>
        <taxon>Entomobryomorpha</taxon>
        <taxon>Isotomoidea</taxon>
        <taxon>Isotomidae</taxon>
        <taxon>Proisotominae</taxon>
        <taxon>Folsomia</taxon>
    </lineage>
</organism>